<keyword evidence="2" id="KW-1185">Reference proteome</keyword>
<organism evidence="1 2">
    <name type="scientific">Adineta steineri</name>
    <dbReference type="NCBI Taxonomy" id="433720"/>
    <lineage>
        <taxon>Eukaryota</taxon>
        <taxon>Metazoa</taxon>
        <taxon>Spiralia</taxon>
        <taxon>Gnathifera</taxon>
        <taxon>Rotifera</taxon>
        <taxon>Eurotatoria</taxon>
        <taxon>Bdelloidea</taxon>
        <taxon>Adinetida</taxon>
        <taxon>Adinetidae</taxon>
        <taxon>Adineta</taxon>
    </lineage>
</organism>
<dbReference type="Proteomes" id="UP000663832">
    <property type="component" value="Unassembled WGS sequence"/>
</dbReference>
<reference evidence="1" key="1">
    <citation type="submission" date="2021-02" db="EMBL/GenBank/DDBJ databases">
        <authorList>
            <person name="Nowell W R."/>
        </authorList>
    </citation>
    <scope>NUCLEOTIDE SEQUENCE</scope>
</reference>
<comment type="caution">
    <text evidence="1">The sequence shown here is derived from an EMBL/GenBank/DDBJ whole genome shotgun (WGS) entry which is preliminary data.</text>
</comment>
<evidence type="ECO:0000313" key="1">
    <source>
        <dbReference type="EMBL" id="CAF1095195.1"/>
    </source>
</evidence>
<name>A0A814NPN9_9BILA</name>
<gene>
    <name evidence="1" type="ORF">QVE165_LOCUS19985</name>
</gene>
<protein>
    <recommendedName>
        <fullName evidence="3">F-box domain-containing protein</fullName>
    </recommendedName>
</protein>
<dbReference type="EMBL" id="CAJNOM010000124">
    <property type="protein sequence ID" value="CAF1095195.1"/>
    <property type="molecule type" value="Genomic_DNA"/>
</dbReference>
<evidence type="ECO:0000313" key="2">
    <source>
        <dbReference type="Proteomes" id="UP000663832"/>
    </source>
</evidence>
<evidence type="ECO:0008006" key="3">
    <source>
        <dbReference type="Google" id="ProtNLM"/>
    </source>
</evidence>
<dbReference type="OrthoDB" id="9984886at2759"/>
<dbReference type="AlphaFoldDB" id="A0A814NPN9"/>
<proteinExistence type="predicted"/>
<accession>A0A814NPN9</accession>
<dbReference type="SUPFAM" id="SSF52047">
    <property type="entry name" value="RNI-like"/>
    <property type="match status" value="1"/>
</dbReference>
<sequence>MDLSDEMIIKIWNNLNNIDVLYSFVGVNKRFDKLVRDLVYTRSIQLAEKDSKTNKYCALPDLIIDRYCLNILPQIHQYIECLILEPFSTERILLSTMYPRLHKLIFTKINTDFVLHYFTEESPLVNIFKNNITHLILTIDKKGSTSSSRIDLREILLPRIFHIFTNLIELDFNQNSIEGRPLISLYTLSSMIYYSASLAGLSISVKSFNDCLCILDGRFSQLHKLYVIIDQINTPSLCIENLTAVTHLKCFSLCSYSETNEYNSYILPLIHQMIYLEELELCLDVSHRSTFIDGTHLKNEILIYLPRLQIFMFNIKTHSKSMSNYMYMQSNNDISRTFLNWQYGRVNCYISHYPDNAAQCHIFSLPCNMTYIYMISYGFQGDVCKNVRILYLSDSEYPFKHEFFLRIARAFPFITHLTVLNNRIINNTDESNDQLTSVIEFHHLISLSIRFQRAIYVEQFLVDTNTYLPNLIDLKISYNNLVTVTNNFTRDVTRRNCSNVQNLSFTIRTITAHAKDFYLYFPCLKDIC</sequence>